<accession>A0A2A4J349</accession>
<gene>
    <name evidence="1" type="ORF">B5V51_7540</name>
</gene>
<reference evidence="1" key="1">
    <citation type="submission" date="2017-09" db="EMBL/GenBank/DDBJ databases">
        <title>Contemporary evolution of a Lepidopteran species, Heliothis virescens, in response to modern agricultural practices.</title>
        <authorList>
            <person name="Fritz M.L."/>
            <person name="Deyonke A.M."/>
            <person name="Papanicolaou A."/>
            <person name="Micinski S."/>
            <person name="Westbrook J."/>
            <person name="Gould F."/>
        </authorList>
    </citation>
    <scope>NUCLEOTIDE SEQUENCE [LARGE SCALE GENOMIC DNA]</scope>
    <source>
        <strain evidence="1">HvINT-</strain>
        <tissue evidence="1">Whole body</tissue>
    </source>
</reference>
<name>A0A2A4J349_HELVI</name>
<sequence>MSTKPMTTVKKIRKAVKKMKQVVNLTTELATVKTTRELTTTPQAVSLTASTVTNATVQNNDENVTAEILEIKTTITEQNATDEKLATKPVTEKLETETPTVSEIITISEITTVTEPSTTTTTVKTARTRQARPFVFMGGS</sequence>
<dbReference type="AlphaFoldDB" id="A0A2A4J349"/>
<proteinExistence type="predicted"/>
<dbReference type="EMBL" id="NWSH01003318">
    <property type="protein sequence ID" value="PCG66567.1"/>
    <property type="molecule type" value="Genomic_DNA"/>
</dbReference>
<evidence type="ECO:0000313" key="1">
    <source>
        <dbReference type="EMBL" id="PCG66567.1"/>
    </source>
</evidence>
<organism evidence="1">
    <name type="scientific">Heliothis virescens</name>
    <name type="common">Tobacco budworm moth</name>
    <dbReference type="NCBI Taxonomy" id="7102"/>
    <lineage>
        <taxon>Eukaryota</taxon>
        <taxon>Metazoa</taxon>
        <taxon>Ecdysozoa</taxon>
        <taxon>Arthropoda</taxon>
        <taxon>Hexapoda</taxon>
        <taxon>Insecta</taxon>
        <taxon>Pterygota</taxon>
        <taxon>Neoptera</taxon>
        <taxon>Endopterygota</taxon>
        <taxon>Lepidoptera</taxon>
        <taxon>Glossata</taxon>
        <taxon>Ditrysia</taxon>
        <taxon>Noctuoidea</taxon>
        <taxon>Noctuidae</taxon>
        <taxon>Heliothinae</taxon>
        <taxon>Heliothis</taxon>
    </lineage>
</organism>
<comment type="caution">
    <text evidence="1">The sequence shown here is derived from an EMBL/GenBank/DDBJ whole genome shotgun (WGS) entry which is preliminary data.</text>
</comment>
<protein>
    <submittedName>
        <fullName evidence="1">Uncharacterized protein</fullName>
    </submittedName>
</protein>